<protein>
    <submittedName>
        <fullName evidence="2">NADPH:quinone reductase</fullName>
    </submittedName>
</protein>
<dbReference type="Gene3D" id="3.40.50.720">
    <property type="entry name" value="NAD(P)-binding Rossmann-like Domain"/>
    <property type="match status" value="1"/>
</dbReference>
<comment type="caution">
    <text evidence="2">The sequence shown here is derived from an EMBL/GenBank/DDBJ whole genome shotgun (WGS) entry which is preliminary data.</text>
</comment>
<dbReference type="InterPro" id="IPR036291">
    <property type="entry name" value="NAD(P)-bd_dom_sf"/>
</dbReference>
<dbReference type="RefSeq" id="WP_057863685.1">
    <property type="nucleotide sequence ID" value="NZ_BKAB01000031.1"/>
</dbReference>
<dbReference type="InterPro" id="IPR020843">
    <property type="entry name" value="ER"/>
</dbReference>
<proteinExistence type="predicted"/>
<dbReference type="CDD" id="cd05289">
    <property type="entry name" value="MDR_like_2"/>
    <property type="match status" value="1"/>
</dbReference>
<dbReference type="Pfam" id="PF13602">
    <property type="entry name" value="ADH_zinc_N_2"/>
    <property type="match status" value="1"/>
</dbReference>
<evidence type="ECO:0000313" key="2">
    <source>
        <dbReference type="EMBL" id="GEP24325.1"/>
    </source>
</evidence>
<keyword evidence="3" id="KW-1185">Reference proteome</keyword>
<dbReference type="InterPro" id="IPR013154">
    <property type="entry name" value="ADH-like_N"/>
</dbReference>
<dbReference type="PROSITE" id="PS01162">
    <property type="entry name" value="QOR_ZETA_CRYSTAL"/>
    <property type="match status" value="1"/>
</dbReference>
<dbReference type="SMART" id="SM00829">
    <property type="entry name" value="PKS_ER"/>
    <property type="match status" value="1"/>
</dbReference>
<dbReference type="InterPro" id="IPR011032">
    <property type="entry name" value="GroES-like_sf"/>
</dbReference>
<evidence type="ECO:0000313" key="3">
    <source>
        <dbReference type="Proteomes" id="UP000321409"/>
    </source>
</evidence>
<dbReference type="Pfam" id="PF08240">
    <property type="entry name" value="ADH_N"/>
    <property type="match status" value="1"/>
</dbReference>
<dbReference type="Proteomes" id="UP000321409">
    <property type="component" value="Unassembled WGS sequence"/>
</dbReference>
<feature type="domain" description="Enoyl reductase (ER)" evidence="1">
    <location>
        <begin position="16"/>
        <end position="316"/>
    </location>
</feature>
<organism evidence="2 3">
    <name type="scientific">Lentilactobacillus diolivorans</name>
    <dbReference type="NCBI Taxonomy" id="179838"/>
    <lineage>
        <taxon>Bacteria</taxon>
        <taxon>Bacillati</taxon>
        <taxon>Bacillota</taxon>
        <taxon>Bacilli</taxon>
        <taxon>Lactobacillales</taxon>
        <taxon>Lactobacillaceae</taxon>
        <taxon>Lentilactobacillus</taxon>
    </lineage>
</organism>
<dbReference type="InterPro" id="IPR002364">
    <property type="entry name" value="Quin_OxRdtase/zeta-crystal_CS"/>
</dbReference>
<dbReference type="InterPro" id="IPR052733">
    <property type="entry name" value="Chloroplast_QOR"/>
</dbReference>
<reference evidence="2 3" key="1">
    <citation type="submission" date="2019-07" db="EMBL/GenBank/DDBJ databases">
        <title>Whole genome shotgun sequence of Lactobacillus diolivorans NBRC 107869.</title>
        <authorList>
            <person name="Hosoyama A."/>
            <person name="Uohara A."/>
            <person name="Ohji S."/>
            <person name="Ichikawa N."/>
        </authorList>
    </citation>
    <scope>NUCLEOTIDE SEQUENCE [LARGE SCALE GENOMIC DNA]</scope>
    <source>
        <strain evidence="2 3">NBRC 107869</strain>
    </source>
</reference>
<dbReference type="EMBL" id="BKAB01000031">
    <property type="protein sequence ID" value="GEP24325.1"/>
    <property type="molecule type" value="Genomic_DNA"/>
</dbReference>
<dbReference type="PANTHER" id="PTHR44013:SF1">
    <property type="entry name" value="ZINC-TYPE ALCOHOL DEHYDROGENASE-LIKE PROTEIN C16A3.02C"/>
    <property type="match status" value="1"/>
</dbReference>
<name>A0ABQ0XEK5_9LACO</name>
<dbReference type="Gene3D" id="3.90.180.10">
    <property type="entry name" value="Medium-chain alcohol dehydrogenases, catalytic domain"/>
    <property type="match status" value="1"/>
</dbReference>
<dbReference type="PANTHER" id="PTHR44013">
    <property type="entry name" value="ZINC-TYPE ALCOHOL DEHYDROGENASE-LIKE PROTEIN C16A3.02C"/>
    <property type="match status" value="1"/>
</dbReference>
<gene>
    <name evidence="2" type="ORF">LDI01_19180</name>
</gene>
<sequence>MINSNNMKAIVINEYGDEHKLTAANIPIPEINDNQILIKIKSIGVNPIDWKTRQGLRQKRYPFQFPIILGQEAAGIVAKVGKNVTDFSENDEVIAYGTPSNRGTYAEYFAIDADLAGHKPANQSFQAAAGLGLTGTTAWEALFEAGNLQAGQTVLILAGSGGVGSLAIQLAKNAGAHVITTTSGKNIDFVRSLGADEVIDYTTNHFSEKTLSVDLVFDTLGGNNQVDAFKVVKPGGKIVSIVETTEQADKLSEQYHVTFSKINGHAQHDVMTKLSQLFADNKLKITVAQQLPFSVENAQELQKISETGHVVGKLIMTI</sequence>
<evidence type="ECO:0000259" key="1">
    <source>
        <dbReference type="SMART" id="SM00829"/>
    </source>
</evidence>
<dbReference type="SUPFAM" id="SSF51735">
    <property type="entry name" value="NAD(P)-binding Rossmann-fold domains"/>
    <property type="match status" value="1"/>
</dbReference>
<accession>A0ABQ0XEK5</accession>
<dbReference type="SUPFAM" id="SSF50129">
    <property type="entry name" value="GroES-like"/>
    <property type="match status" value="1"/>
</dbReference>